<dbReference type="InterPro" id="IPR000253">
    <property type="entry name" value="FHA_dom"/>
</dbReference>
<comment type="caution">
    <text evidence="4">The sequence shown here is derived from an EMBL/GenBank/DDBJ whole genome shotgun (WGS) entry which is preliminary data.</text>
</comment>
<protein>
    <recommendedName>
        <fullName evidence="3">FHA domain-containing protein</fullName>
    </recommendedName>
</protein>
<keyword evidence="1" id="KW-0597">Phosphoprotein</keyword>
<dbReference type="CDD" id="cd00060">
    <property type="entry name" value="FHA"/>
    <property type="match status" value="1"/>
</dbReference>
<feature type="domain" description="FHA" evidence="3">
    <location>
        <begin position="47"/>
        <end position="102"/>
    </location>
</feature>
<dbReference type="PROSITE" id="PS50006">
    <property type="entry name" value="FHA_DOMAIN"/>
    <property type="match status" value="1"/>
</dbReference>
<evidence type="ECO:0000259" key="3">
    <source>
        <dbReference type="PROSITE" id="PS50006"/>
    </source>
</evidence>
<proteinExistence type="predicted"/>
<keyword evidence="5" id="KW-1185">Reference proteome</keyword>
<name>A0ABS5AQB3_9PSEU</name>
<reference evidence="4 5" key="1">
    <citation type="submission" date="2021-03" db="EMBL/GenBank/DDBJ databases">
        <title>Sequencing the genomes of 1000 actinobacteria strains.</title>
        <authorList>
            <person name="Klenk H.-P."/>
        </authorList>
    </citation>
    <scope>NUCLEOTIDE SEQUENCE [LARGE SCALE GENOMIC DNA]</scope>
    <source>
        <strain evidence="4 5">DSM 44580</strain>
    </source>
</reference>
<dbReference type="SUPFAM" id="SSF49879">
    <property type="entry name" value="SMAD/FHA domain"/>
    <property type="match status" value="1"/>
</dbReference>
<gene>
    <name evidence="4" type="ORF">JOF53_007314</name>
</gene>
<accession>A0ABS5AQB3</accession>
<feature type="region of interest" description="Disordered" evidence="2">
    <location>
        <begin position="1"/>
        <end position="20"/>
    </location>
</feature>
<dbReference type="RefSeq" id="WP_209707553.1">
    <property type="nucleotide sequence ID" value="NZ_JAGIOO010000001.1"/>
</dbReference>
<evidence type="ECO:0000256" key="1">
    <source>
        <dbReference type="ARBA" id="ARBA00022553"/>
    </source>
</evidence>
<dbReference type="Proteomes" id="UP001519363">
    <property type="component" value="Unassembled WGS sequence"/>
</dbReference>
<organism evidence="4 5">
    <name type="scientific">Crossiella equi</name>
    <dbReference type="NCBI Taxonomy" id="130796"/>
    <lineage>
        <taxon>Bacteria</taxon>
        <taxon>Bacillati</taxon>
        <taxon>Actinomycetota</taxon>
        <taxon>Actinomycetes</taxon>
        <taxon>Pseudonocardiales</taxon>
        <taxon>Pseudonocardiaceae</taxon>
        <taxon>Crossiella</taxon>
    </lineage>
</organism>
<evidence type="ECO:0000256" key="2">
    <source>
        <dbReference type="SAM" id="MobiDB-lite"/>
    </source>
</evidence>
<sequence length="263" mass="28705">MQTFPPQVLEPSPRGLAAGAPLPAPPGTLFALGASGGYAVPRREFTLHFGRGSQDEAYQVHVPIGAGDPHISRRHGRLCCDGRDWWLRNDGKLPIRLPGDRLLLSGRDLRLEAGYLPVFLGRANAREHLLEVRVVGLPGTEADHTSGESTVLPPGHVLSAEERLVLTALAQRYLRQERHAQPVAWAQVAADLDELPDGRGARSQRPANTVDAVRRRLHREGVRGLTLAEVGQPVGNTINHNLIQELLKTVTLSPADLRLLDED</sequence>
<dbReference type="InterPro" id="IPR008984">
    <property type="entry name" value="SMAD_FHA_dom_sf"/>
</dbReference>
<evidence type="ECO:0000313" key="5">
    <source>
        <dbReference type="Proteomes" id="UP001519363"/>
    </source>
</evidence>
<dbReference type="EMBL" id="JAGIOO010000001">
    <property type="protein sequence ID" value="MBP2478442.1"/>
    <property type="molecule type" value="Genomic_DNA"/>
</dbReference>
<evidence type="ECO:0000313" key="4">
    <source>
        <dbReference type="EMBL" id="MBP2478442.1"/>
    </source>
</evidence>